<organism evidence="2 3">
    <name type="scientific">Hirundo rustica rustica</name>
    <dbReference type="NCBI Taxonomy" id="333673"/>
    <lineage>
        <taxon>Eukaryota</taxon>
        <taxon>Metazoa</taxon>
        <taxon>Chordata</taxon>
        <taxon>Craniata</taxon>
        <taxon>Vertebrata</taxon>
        <taxon>Euteleostomi</taxon>
        <taxon>Archelosauria</taxon>
        <taxon>Archosauria</taxon>
        <taxon>Dinosauria</taxon>
        <taxon>Saurischia</taxon>
        <taxon>Theropoda</taxon>
        <taxon>Coelurosauria</taxon>
        <taxon>Aves</taxon>
        <taxon>Neognathae</taxon>
        <taxon>Neoaves</taxon>
        <taxon>Telluraves</taxon>
        <taxon>Australaves</taxon>
        <taxon>Passeriformes</taxon>
        <taxon>Sylvioidea</taxon>
        <taxon>Hirundinidae</taxon>
        <taxon>Hirundo</taxon>
    </lineage>
</organism>
<gene>
    <name evidence="2" type="ORF">DUI87_13420</name>
</gene>
<dbReference type="Proteomes" id="UP000269221">
    <property type="component" value="Unassembled WGS sequence"/>
</dbReference>
<comment type="caution">
    <text evidence="2">The sequence shown here is derived from an EMBL/GenBank/DDBJ whole genome shotgun (WGS) entry which is preliminary data.</text>
</comment>
<dbReference type="AlphaFoldDB" id="A0A3M0KEJ2"/>
<reference evidence="2 3" key="1">
    <citation type="submission" date="2018-07" db="EMBL/GenBank/DDBJ databases">
        <title>A high quality draft genome assembly of the barn swallow (H. rustica rustica).</title>
        <authorList>
            <person name="Formenti G."/>
            <person name="Chiara M."/>
            <person name="Poveda L."/>
            <person name="Francoijs K.-J."/>
            <person name="Bonisoli-Alquati A."/>
            <person name="Canova L."/>
            <person name="Gianfranceschi L."/>
            <person name="Horner D.S."/>
            <person name="Saino N."/>
        </authorList>
    </citation>
    <scope>NUCLEOTIDE SEQUENCE [LARGE SCALE GENOMIC DNA]</scope>
    <source>
        <strain evidence="2">Chelidonia</strain>
        <tissue evidence="2">Blood</tissue>
    </source>
</reference>
<accession>A0A3M0KEJ2</accession>
<keyword evidence="3" id="KW-1185">Reference proteome</keyword>
<evidence type="ECO:0000313" key="2">
    <source>
        <dbReference type="EMBL" id="RMC09634.1"/>
    </source>
</evidence>
<dbReference type="EMBL" id="QRBI01000113">
    <property type="protein sequence ID" value="RMC09634.1"/>
    <property type="molecule type" value="Genomic_DNA"/>
</dbReference>
<sequence>MNHPDWVGILMKEVGQMLKEHISPVVASLTSLDPAGGKPSPCPDKGESDGAAVEPTDITTVQVPAELQGQSHSSAVTPIETKKYKIKSEHPVGNHGLDLVPKFACGFSPKGIQKLFIITTCQGGIEYVKMRSAKNGVEEEEEEDEEDEALPKILHLALIYLHTKNPKLQIFTL</sequence>
<evidence type="ECO:0000313" key="3">
    <source>
        <dbReference type="Proteomes" id="UP000269221"/>
    </source>
</evidence>
<proteinExistence type="predicted"/>
<feature type="region of interest" description="Disordered" evidence="1">
    <location>
        <begin position="33"/>
        <end position="52"/>
    </location>
</feature>
<name>A0A3M0KEJ2_HIRRU</name>
<protein>
    <submittedName>
        <fullName evidence="2">Uncharacterized protein</fullName>
    </submittedName>
</protein>
<evidence type="ECO:0000256" key="1">
    <source>
        <dbReference type="SAM" id="MobiDB-lite"/>
    </source>
</evidence>